<keyword evidence="2" id="KW-0479">Metal-binding</keyword>
<dbReference type="GO" id="GO:0006351">
    <property type="term" value="P:DNA-templated transcription"/>
    <property type="evidence" value="ECO:0007669"/>
    <property type="project" value="InterPro"/>
</dbReference>
<feature type="domain" description="Zn(2)-C6 fungal-type" evidence="9">
    <location>
        <begin position="16"/>
        <end position="49"/>
    </location>
</feature>
<evidence type="ECO:0000256" key="4">
    <source>
        <dbReference type="ARBA" id="ARBA00023015"/>
    </source>
</evidence>
<keyword evidence="4" id="KW-0805">Transcription regulation</keyword>
<dbReference type="GO" id="GO:0005634">
    <property type="term" value="C:nucleus"/>
    <property type="evidence" value="ECO:0007669"/>
    <property type="project" value="UniProtKB-SubCell"/>
</dbReference>
<dbReference type="GO" id="GO:0008270">
    <property type="term" value="F:zinc ion binding"/>
    <property type="evidence" value="ECO:0007669"/>
    <property type="project" value="InterPro"/>
</dbReference>
<sequence length="652" mass="73166">MARSSGNSGIKRNKKACTECRQQKVRCDATVGNNDPCTRCRKMQLHCVISDPFKREHKRQRLSELEQETIELRQRLGQRTSWSGSAGTPRASVESTISQQRSPLQMTPLTNGHRVLPPASVQSVISPAIVDDGSEEQPPPTPLLTQPQVLEGVTLSPGVIDELFKTFFDDMHHFLPILDPQLTPNEFYQNSKFLFWAIIATAARNYDRDPTLLDCVGEKILNLTLMTLRYPNVYTIQGLLLVITWPLPRPAGTTDVTYAISGSLLHMAIQIGLHIPTSSQDFSRVKVNLTEAEIRKRAELWGFCVLTYQRSCSFKGHAPIALIETYQDSDQRFTLFGRISPTLRFQLKLNGMATRCTSALQQNGLRIMSKDQEHSLDVLIRVFEASVKDVEPETTSELDRFYLYMARLTTQVFHLYKEPSKTFPTFLLTRMYNSACLVLRHIDRMDNDGTIKLASAPFYLVFAVSLSSFVILRLLKGNVAGYLDVENAKDTFFLGVNIMKRLSADNSDTPARLTMILTQLWNSERAFKNPDGTINTALRIRTRLAMSPVVDGIWWWREEFGGQQGAYTTAAESKPRTTDLTPLETAAMPSPAGTNNGFSAPFGGEVTSFLDDQFLAELGWTQSANFLYPPMLGPAPYGDNWYSPTDVNGFAV</sequence>
<evidence type="ECO:0000256" key="2">
    <source>
        <dbReference type="ARBA" id="ARBA00022723"/>
    </source>
</evidence>
<dbReference type="EMBL" id="CP042193">
    <property type="protein sequence ID" value="QDS73209.1"/>
    <property type="molecule type" value="Genomic_DNA"/>
</dbReference>
<dbReference type="OrthoDB" id="2341546at2759"/>
<evidence type="ECO:0000313" key="11">
    <source>
        <dbReference type="Proteomes" id="UP000316270"/>
    </source>
</evidence>
<reference evidence="10 11" key="1">
    <citation type="submission" date="2019-07" db="EMBL/GenBank/DDBJ databases">
        <title>Finished genome of Venturia effusa.</title>
        <authorList>
            <person name="Young C.A."/>
            <person name="Cox M.P."/>
            <person name="Ganley A.R.D."/>
            <person name="David W.J."/>
        </authorList>
    </citation>
    <scope>NUCLEOTIDE SEQUENCE [LARGE SCALE GENOMIC DNA]</scope>
    <source>
        <strain evidence="11">albino</strain>
    </source>
</reference>
<evidence type="ECO:0000256" key="8">
    <source>
        <dbReference type="SAM" id="MobiDB-lite"/>
    </source>
</evidence>
<keyword evidence="5" id="KW-0238">DNA-binding</keyword>
<dbReference type="SUPFAM" id="SSF57701">
    <property type="entry name" value="Zn2/Cys6 DNA-binding domain"/>
    <property type="match status" value="1"/>
</dbReference>
<keyword evidence="7" id="KW-0539">Nucleus</keyword>
<dbReference type="CDD" id="cd00067">
    <property type="entry name" value="GAL4"/>
    <property type="match status" value="1"/>
</dbReference>
<evidence type="ECO:0000256" key="7">
    <source>
        <dbReference type="ARBA" id="ARBA00023242"/>
    </source>
</evidence>
<dbReference type="AlphaFoldDB" id="A0A517LC48"/>
<dbReference type="GO" id="GO:0000976">
    <property type="term" value="F:transcription cis-regulatory region binding"/>
    <property type="evidence" value="ECO:0007669"/>
    <property type="project" value="TreeGrafter"/>
</dbReference>
<name>A0A517LC48_9PEZI</name>
<evidence type="ECO:0000256" key="1">
    <source>
        <dbReference type="ARBA" id="ARBA00004123"/>
    </source>
</evidence>
<dbReference type="PANTHER" id="PTHR31845">
    <property type="entry name" value="FINGER DOMAIN PROTEIN, PUTATIVE-RELATED"/>
    <property type="match status" value="1"/>
</dbReference>
<dbReference type="Pfam" id="PF00172">
    <property type="entry name" value="Zn_clus"/>
    <property type="match status" value="1"/>
</dbReference>
<evidence type="ECO:0000259" key="9">
    <source>
        <dbReference type="PROSITE" id="PS50048"/>
    </source>
</evidence>
<keyword evidence="3" id="KW-0862">Zinc</keyword>
<keyword evidence="6" id="KW-0804">Transcription</keyword>
<accession>A0A517LC48</accession>
<dbReference type="CDD" id="cd12148">
    <property type="entry name" value="fungal_TF_MHR"/>
    <property type="match status" value="1"/>
</dbReference>
<dbReference type="Gene3D" id="4.10.240.10">
    <property type="entry name" value="Zn(2)-C6 fungal-type DNA-binding domain"/>
    <property type="match status" value="1"/>
</dbReference>
<organism evidence="10 11">
    <name type="scientific">Venturia effusa</name>
    <dbReference type="NCBI Taxonomy" id="50376"/>
    <lineage>
        <taxon>Eukaryota</taxon>
        <taxon>Fungi</taxon>
        <taxon>Dikarya</taxon>
        <taxon>Ascomycota</taxon>
        <taxon>Pezizomycotina</taxon>
        <taxon>Dothideomycetes</taxon>
        <taxon>Pleosporomycetidae</taxon>
        <taxon>Venturiales</taxon>
        <taxon>Venturiaceae</taxon>
        <taxon>Venturia</taxon>
    </lineage>
</organism>
<dbReference type="InterPro" id="IPR051089">
    <property type="entry name" value="prtT"/>
</dbReference>
<keyword evidence="11" id="KW-1185">Reference proteome</keyword>
<comment type="subcellular location">
    <subcellularLocation>
        <location evidence="1">Nucleus</location>
    </subcellularLocation>
</comment>
<dbReference type="PROSITE" id="PS50048">
    <property type="entry name" value="ZN2_CY6_FUNGAL_2"/>
    <property type="match status" value="1"/>
</dbReference>
<dbReference type="SMART" id="SM00066">
    <property type="entry name" value="GAL4"/>
    <property type="match status" value="1"/>
</dbReference>
<gene>
    <name evidence="10" type="ORF">FKW77_003108</name>
</gene>
<dbReference type="GO" id="GO:0000981">
    <property type="term" value="F:DNA-binding transcription factor activity, RNA polymerase II-specific"/>
    <property type="evidence" value="ECO:0007669"/>
    <property type="project" value="InterPro"/>
</dbReference>
<dbReference type="Pfam" id="PF04082">
    <property type="entry name" value="Fungal_trans"/>
    <property type="match status" value="1"/>
</dbReference>
<evidence type="ECO:0000256" key="3">
    <source>
        <dbReference type="ARBA" id="ARBA00022833"/>
    </source>
</evidence>
<dbReference type="GO" id="GO:0001216">
    <property type="term" value="F:DNA-binding transcription activator activity"/>
    <property type="evidence" value="ECO:0007669"/>
    <property type="project" value="UniProtKB-ARBA"/>
</dbReference>
<feature type="region of interest" description="Disordered" evidence="8">
    <location>
        <begin position="78"/>
        <end position="101"/>
    </location>
</feature>
<dbReference type="InterPro" id="IPR001138">
    <property type="entry name" value="Zn2Cys6_DnaBD"/>
</dbReference>
<dbReference type="InterPro" id="IPR036864">
    <property type="entry name" value="Zn2-C6_fun-type_DNA-bd_sf"/>
</dbReference>
<dbReference type="PANTHER" id="PTHR31845:SF21">
    <property type="entry name" value="REGULATORY PROTEIN LEU3"/>
    <property type="match status" value="1"/>
</dbReference>
<dbReference type="PROSITE" id="PS00463">
    <property type="entry name" value="ZN2_CY6_FUNGAL_1"/>
    <property type="match status" value="1"/>
</dbReference>
<evidence type="ECO:0000256" key="5">
    <source>
        <dbReference type="ARBA" id="ARBA00023125"/>
    </source>
</evidence>
<proteinExistence type="predicted"/>
<dbReference type="Proteomes" id="UP000316270">
    <property type="component" value="Chromosome 9"/>
</dbReference>
<evidence type="ECO:0000313" key="10">
    <source>
        <dbReference type="EMBL" id="QDS73209.1"/>
    </source>
</evidence>
<protein>
    <recommendedName>
        <fullName evidence="9">Zn(2)-C6 fungal-type domain-containing protein</fullName>
    </recommendedName>
</protein>
<dbReference type="InterPro" id="IPR007219">
    <property type="entry name" value="XnlR_reg_dom"/>
</dbReference>
<dbReference type="FunFam" id="4.10.240.10:FF:000003">
    <property type="entry name" value="C6 transcription factor (Leu3)"/>
    <property type="match status" value="1"/>
</dbReference>
<evidence type="ECO:0000256" key="6">
    <source>
        <dbReference type="ARBA" id="ARBA00023163"/>
    </source>
</evidence>